<protein>
    <submittedName>
        <fullName evidence="1">Uncharacterized protein</fullName>
    </submittedName>
</protein>
<accession>A0A6A6UX73</accession>
<reference evidence="1" key="1">
    <citation type="journal article" date="2020" name="Stud. Mycol.">
        <title>101 Dothideomycetes genomes: a test case for predicting lifestyles and emergence of pathogens.</title>
        <authorList>
            <person name="Haridas S."/>
            <person name="Albert R."/>
            <person name="Binder M."/>
            <person name="Bloem J."/>
            <person name="Labutti K."/>
            <person name="Salamov A."/>
            <person name="Andreopoulos B."/>
            <person name="Baker S."/>
            <person name="Barry K."/>
            <person name="Bills G."/>
            <person name="Bluhm B."/>
            <person name="Cannon C."/>
            <person name="Castanera R."/>
            <person name="Culley D."/>
            <person name="Daum C."/>
            <person name="Ezra D."/>
            <person name="Gonzalez J."/>
            <person name="Henrissat B."/>
            <person name="Kuo A."/>
            <person name="Liang C."/>
            <person name="Lipzen A."/>
            <person name="Lutzoni F."/>
            <person name="Magnuson J."/>
            <person name="Mondo S."/>
            <person name="Nolan M."/>
            <person name="Ohm R."/>
            <person name="Pangilinan J."/>
            <person name="Park H.-J."/>
            <person name="Ramirez L."/>
            <person name="Alfaro M."/>
            <person name="Sun H."/>
            <person name="Tritt A."/>
            <person name="Yoshinaga Y."/>
            <person name="Zwiers L.-H."/>
            <person name="Turgeon B."/>
            <person name="Goodwin S."/>
            <person name="Spatafora J."/>
            <person name="Crous P."/>
            <person name="Grigoriev I."/>
        </authorList>
    </citation>
    <scope>NUCLEOTIDE SEQUENCE</scope>
    <source>
        <strain evidence="1">CBS 119925</strain>
    </source>
</reference>
<gene>
    <name evidence="1" type="ORF">M011DRAFT_296556</name>
</gene>
<proteinExistence type="predicted"/>
<sequence>MYFDPWFADEDRFGPLSPGIFDGSSFFHWDDLTRVLLPNGTLEIPTSHLSAILPRFCETLNAYADFDVIRLSATLSRKLHKSRCIDRKFIFTCLSYLFGALHKSNGQPPVFTSRIYQHLTAALRQDGFGHLEFTEDLRNSRRLFIVYALLARRMDSTALAHALVSFFLDNSQTIVGREDPLQLGAWGLALMDLLRLSDMASVSKCFRVLAERLHEIRESVHYMPYYAYDQRWPKMMRFMEDIFPWRVDHLPPVPRGRRALRPLMCDTHPRARTVPPLVRRPPQWLLGGQDPHAPIVEALVHMNQRLNHVDHGLHNVDNRVHHLEHQQHGQLPLMLM</sequence>
<dbReference type="AlphaFoldDB" id="A0A6A6UX73"/>
<name>A0A6A6UX73_9PLEO</name>
<organism evidence="1 2">
    <name type="scientific">Sporormia fimetaria CBS 119925</name>
    <dbReference type="NCBI Taxonomy" id="1340428"/>
    <lineage>
        <taxon>Eukaryota</taxon>
        <taxon>Fungi</taxon>
        <taxon>Dikarya</taxon>
        <taxon>Ascomycota</taxon>
        <taxon>Pezizomycotina</taxon>
        <taxon>Dothideomycetes</taxon>
        <taxon>Pleosporomycetidae</taxon>
        <taxon>Pleosporales</taxon>
        <taxon>Sporormiaceae</taxon>
        <taxon>Sporormia</taxon>
    </lineage>
</organism>
<evidence type="ECO:0000313" key="2">
    <source>
        <dbReference type="Proteomes" id="UP000799440"/>
    </source>
</evidence>
<dbReference type="Proteomes" id="UP000799440">
    <property type="component" value="Unassembled WGS sequence"/>
</dbReference>
<keyword evidence="2" id="KW-1185">Reference proteome</keyword>
<dbReference type="EMBL" id="MU006615">
    <property type="protein sequence ID" value="KAF2742116.1"/>
    <property type="molecule type" value="Genomic_DNA"/>
</dbReference>
<evidence type="ECO:0000313" key="1">
    <source>
        <dbReference type="EMBL" id="KAF2742116.1"/>
    </source>
</evidence>